<evidence type="ECO:0000259" key="7">
    <source>
        <dbReference type="Pfam" id="PF14680"/>
    </source>
</evidence>
<evidence type="ECO:0000313" key="8">
    <source>
        <dbReference type="EMBL" id="CAI8041272.1"/>
    </source>
</evidence>
<dbReference type="InterPro" id="IPR026171">
    <property type="entry name" value="FANCI"/>
</dbReference>
<dbReference type="Pfam" id="PF14680">
    <property type="entry name" value="FANCI_HD2"/>
    <property type="match status" value="1"/>
</dbReference>
<evidence type="ECO:0000259" key="2">
    <source>
        <dbReference type="Pfam" id="PF14675"/>
    </source>
</evidence>
<dbReference type="Proteomes" id="UP001174909">
    <property type="component" value="Unassembled WGS sequence"/>
</dbReference>
<feature type="region of interest" description="Disordered" evidence="1">
    <location>
        <begin position="1195"/>
        <end position="1227"/>
    </location>
</feature>
<feature type="domain" description="FANCI helical" evidence="7">
    <location>
        <begin position="436"/>
        <end position="668"/>
    </location>
</feature>
<organism evidence="8 9">
    <name type="scientific">Geodia barretti</name>
    <name type="common">Barrett's horny sponge</name>
    <dbReference type="NCBI Taxonomy" id="519541"/>
    <lineage>
        <taxon>Eukaryota</taxon>
        <taxon>Metazoa</taxon>
        <taxon>Porifera</taxon>
        <taxon>Demospongiae</taxon>
        <taxon>Heteroscleromorpha</taxon>
        <taxon>Tetractinellida</taxon>
        <taxon>Astrophorina</taxon>
        <taxon>Geodiidae</taxon>
        <taxon>Geodia</taxon>
    </lineage>
</organism>
<dbReference type="InterPro" id="IPR029310">
    <property type="entry name" value="FANCI_HD1"/>
</dbReference>
<feature type="domain" description="FANCI helical" evidence="6">
    <location>
        <begin position="172"/>
        <end position="257"/>
    </location>
</feature>
<feature type="domain" description="FANCI solenoid 4" evidence="5">
    <location>
        <begin position="935"/>
        <end position="1192"/>
    </location>
</feature>
<dbReference type="InterPro" id="IPR029315">
    <property type="entry name" value="FANCI_S2"/>
</dbReference>
<dbReference type="InterPro" id="IPR029314">
    <property type="entry name" value="FANCI_S4"/>
</dbReference>
<keyword evidence="9" id="KW-1185">Reference proteome</keyword>
<evidence type="ECO:0000256" key="1">
    <source>
        <dbReference type="SAM" id="MobiDB-lite"/>
    </source>
</evidence>
<dbReference type="Pfam" id="PF14679">
    <property type="entry name" value="FANCI_HD1"/>
    <property type="match status" value="1"/>
</dbReference>
<dbReference type="Pfam" id="PF14675">
    <property type="entry name" value="FANCI_S1"/>
    <property type="match status" value="1"/>
</dbReference>
<dbReference type="InterPro" id="IPR029313">
    <property type="entry name" value="FANCI_S3"/>
</dbReference>
<evidence type="ECO:0000259" key="3">
    <source>
        <dbReference type="Pfam" id="PF14676"/>
    </source>
</evidence>
<dbReference type="GO" id="GO:0070182">
    <property type="term" value="F:DNA polymerase binding"/>
    <property type="evidence" value="ECO:0007669"/>
    <property type="project" value="TreeGrafter"/>
</dbReference>
<sequence>MVRVAEQLIDCVKRGTVENGRSLELFPKLLSVISAQPHIRHQREGGGVDQMEGAEFKSHLLNSLCSCKWASSSVLHVANMCRDIPMSQDELQFLIEKILRVMESLAYAELPPLAYQLLVLSTRGHKSLVLEGLQSLFNTLDRRVSAVDQRELLLSEGTVILHITFALKQDQELGREFLKALKVIPTRLSASSLSPFTVALAMSVVRIHRFEDAVFDCLKSAILKNFKDQDRCTASRWIETVSGESPDLERCVLRTVEHSKCGWDHVVEGLVVLGFHLMDTCAPKTSNPQLSSPQYRVCSLGSRILCRCFKVHSIVHGEVISQLINRILTNASTYVTHYIALLSEVIEMTPQVALDSLPRLREAFSYLSVLPPSSATDLLDAVLPLVQFSSSVRDSLLLVLRKSLFSRQVDVRKIAVGGYLLLLKKFTVLSAIGGIDSQMSQTSTSSQSQVEVEIHGSAGQSGFQALCLELLGTLKRSLSQQYEVKITLYQGLYEVLCSNSKLAEPIIELLLTQLMVYYEKESDATPPVRLEPCITTSGSEVQRTEPLDRLVRCLQMCVTQFVRREERGAEERAEPDGLPEPVEEAREVLESLVGRMADTHLDDFELDRSADFSTGSSVGQKNRIFAKLAMGLYETLMEFTFTSGDFSPESCEQCLSLFHCYQRVAHILSEKSSGSAGGSGRRGPAPSPLAKGDHCNLSLQFIVNMLQALFVDVIPNHQQALNVLRDSLAFGRYILTSALHQILQVQAKGVCDGVFLSRNPDKMFRLLCSLGKPLYKQLESGGGGGGGGQNQQGKKDKGKSIQVLCLEGFSQLLQVVDSRYPTKMAVFLSRLHPGCGETSETAERVHFFIKHFQGVVSGVLSGANKGWVMREVQMMVSIITCLSSHLPSSSTELQQVCEWTLAQCKEQNIDDSHVTKALVAQLLTLNNRHKEHVKMLRKLAQDVHYYLGDIDEDIELEFRPHFAIVNARTASSSVLGLVYSHMEQALGDGEWLIARLKAELSTPNPNHSHDESSSVGGLSQAEGHCSSLCERLMNVVVGCSELVQSAVSPGAPTEGLLKTVTKLYETLGNMAKYYVALYAFLFHIIPNFKKLVEMVGSHLSQQVYALINYIQAAQVVPTEQQDKKKGGKGKGKGSSGKTSVRREIQLIPSLIYSMEQLEKFLIQLSKKSKVNLMENFKRSMARDFRINHQALDAILNEEGEEGEGGEGEGGGDEEGDDRPPMSKRLKL</sequence>
<comment type="caution">
    <text evidence="8">The sequence shown here is derived from an EMBL/GenBank/DDBJ whole genome shotgun (WGS) entry which is preliminary data.</text>
</comment>
<dbReference type="AlphaFoldDB" id="A0AA35T5N6"/>
<feature type="domain" description="FANCI solenoid 2" evidence="3">
    <location>
        <begin position="266"/>
        <end position="420"/>
    </location>
</feature>
<name>A0AA35T5N6_GEOBA</name>
<dbReference type="PANTHER" id="PTHR21818:SF0">
    <property type="entry name" value="FANCONI ANEMIA GROUP I PROTEIN"/>
    <property type="match status" value="1"/>
</dbReference>
<dbReference type="InterPro" id="IPR029308">
    <property type="entry name" value="FANCI_S1"/>
</dbReference>
<evidence type="ECO:0000313" key="9">
    <source>
        <dbReference type="Proteomes" id="UP001174909"/>
    </source>
</evidence>
<proteinExistence type="predicted"/>
<dbReference type="SUPFAM" id="SSF48371">
    <property type="entry name" value="ARM repeat"/>
    <property type="match status" value="1"/>
</dbReference>
<dbReference type="InterPro" id="IPR029312">
    <property type="entry name" value="FANCI_HD2"/>
</dbReference>
<evidence type="ECO:0000259" key="5">
    <source>
        <dbReference type="Pfam" id="PF14678"/>
    </source>
</evidence>
<feature type="domain" description="FANCI solenoid 3" evidence="4">
    <location>
        <begin position="697"/>
        <end position="919"/>
    </location>
</feature>
<dbReference type="Pfam" id="PF14678">
    <property type="entry name" value="FANCI_S4"/>
    <property type="match status" value="1"/>
</dbReference>
<feature type="domain" description="FANCI solenoid 1" evidence="2">
    <location>
        <begin position="2"/>
        <end position="168"/>
    </location>
</feature>
<dbReference type="GO" id="GO:0006281">
    <property type="term" value="P:DNA repair"/>
    <property type="evidence" value="ECO:0007669"/>
    <property type="project" value="InterPro"/>
</dbReference>
<feature type="region of interest" description="Disordered" evidence="1">
    <location>
        <begin position="1120"/>
        <end position="1139"/>
    </location>
</feature>
<accession>A0AA35T5N6</accession>
<feature type="compositionally biased region" description="Acidic residues" evidence="1">
    <location>
        <begin position="1195"/>
        <end position="1216"/>
    </location>
</feature>
<gene>
    <name evidence="8" type="ORF">GBAR_LOCUS22948</name>
</gene>
<evidence type="ECO:0000259" key="4">
    <source>
        <dbReference type="Pfam" id="PF14677"/>
    </source>
</evidence>
<dbReference type="Pfam" id="PF14677">
    <property type="entry name" value="FANCI_S3"/>
    <property type="match status" value="1"/>
</dbReference>
<dbReference type="EMBL" id="CASHTH010003177">
    <property type="protein sequence ID" value="CAI8041272.1"/>
    <property type="molecule type" value="Genomic_DNA"/>
</dbReference>
<reference evidence="8" key="1">
    <citation type="submission" date="2023-03" db="EMBL/GenBank/DDBJ databases">
        <authorList>
            <person name="Steffen K."/>
            <person name="Cardenas P."/>
        </authorList>
    </citation>
    <scope>NUCLEOTIDE SEQUENCE</scope>
</reference>
<evidence type="ECO:0000259" key="6">
    <source>
        <dbReference type="Pfam" id="PF14679"/>
    </source>
</evidence>
<dbReference type="PANTHER" id="PTHR21818">
    <property type="entry name" value="BC025462 PROTEIN"/>
    <property type="match status" value="1"/>
</dbReference>
<dbReference type="InterPro" id="IPR016024">
    <property type="entry name" value="ARM-type_fold"/>
</dbReference>
<dbReference type="Pfam" id="PF14676">
    <property type="entry name" value="FANCI_S2"/>
    <property type="match status" value="1"/>
</dbReference>
<protein>
    <submittedName>
        <fullName evidence="8">Fanconi anemia group I protein</fullName>
    </submittedName>
</protein>